<reference evidence="1 2" key="1">
    <citation type="journal article" date="2014" name="PLoS ONE">
        <title>Global Analysis of Gene Expression Profiles in Physic Nut (Jatropha curcas L.) Seedlings Exposed to Salt Stress.</title>
        <authorList>
            <person name="Zhang L."/>
            <person name="Zhang C."/>
            <person name="Wu P."/>
            <person name="Chen Y."/>
            <person name="Li M."/>
            <person name="Jiang H."/>
            <person name="Wu G."/>
        </authorList>
    </citation>
    <scope>NUCLEOTIDE SEQUENCE [LARGE SCALE GENOMIC DNA]</scope>
    <source>
        <strain evidence="2">cv. GZQX0401</strain>
        <tissue evidence="1">Young leaves</tissue>
    </source>
</reference>
<sequence length="113" mass="12684">MRFRIIKSIIQHPFTASITIRWKTTSAQYVASRAREPTFDKLMESIKTLPKVIAIQDLILANPTNNPPSVSLDFLSGLSQKLHLNRGAPLSFADIHMSSTSSTTRDYHNPFAN</sequence>
<dbReference type="AlphaFoldDB" id="A0A067JTP6"/>
<evidence type="ECO:0000313" key="1">
    <source>
        <dbReference type="EMBL" id="KDP27336.1"/>
    </source>
</evidence>
<protein>
    <submittedName>
        <fullName evidence="1">Uncharacterized protein</fullName>
    </submittedName>
</protein>
<name>A0A067JTP6_JATCU</name>
<proteinExistence type="predicted"/>
<dbReference type="Proteomes" id="UP000027138">
    <property type="component" value="Unassembled WGS sequence"/>
</dbReference>
<accession>A0A067JTP6</accession>
<dbReference type="EMBL" id="KK914853">
    <property type="protein sequence ID" value="KDP27336.1"/>
    <property type="molecule type" value="Genomic_DNA"/>
</dbReference>
<evidence type="ECO:0000313" key="2">
    <source>
        <dbReference type="Proteomes" id="UP000027138"/>
    </source>
</evidence>
<organism evidence="1 2">
    <name type="scientific">Jatropha curcas</name>
    <name type="common">Barbados nut</name>
    <dbReference type="NCBI Taxonomy" id="180498"/>
    <lineage>
        <taxon>Eukaryota</taxon>
        <taxon>Viridiplantae</taxon>
        <taxon>Streptophyta</taxon>
        <taxon>Embryophyta</taxon>
        <taxon>Tracheophyta</taxon>
        <taxon>Spermatophyta</taxon>
        <taxon>Magnoliopsida</taxon>
        <taxon>eudicotyledons</taxon>
        <taxon>Gunneridae</taxon>
        <taxon>Pentapetalae</taxon>
        <taxon>rosids</taxon>
        <taxon>fabids</taxon>
        <taxon>Malpighiales</taxon>
        <taxon>Euphorbiaceae</taxon>
        <taxon>Crotonoideae</taxon>
        <taxon>Jatropheae</taxon>
        <taxon>Jatropha</taxon>
    </lineage>
</organism>
<gene>
    <name evidence="1" type="ORF">JCGZ_20268</name>
</gene>
<keyword evidence="2" id="KW-1185">Reference proteome</keyword>